<evidence type="ECO:0000256" key="3">
    <source>
        <dbReference type="SAM" id="SignalP"/>
    </source>
</evidence>
<keyword evidence="2" id="KW-0472">Membrane</keyword>
<keyword evidence="2" id="KW-1133">Transmembrane helix</keyword>
<evidence type="ECO:0008006" key="5">
    <source>
        <dbReference type="Google" id="ProtNLM"/>
    </source>
</evidence>
<keyword evidence="3" id="KW-0732">Signal</keyword>
<evidence type="ECO:0000256" key="2">
    <source>
        <dbReference type="SAM" id="Phobius"/>
    </source>
</evidence>
<dbReference type="EMBL" id="LR031872">
    <property type="protein sequence ID" value="VDC92186.1"/>
    <property type="molecule type" value="Genomic_DNA"/>
</dbReference>
<feature type="chain" id="PRO_5018042707" description="Transmembrane protein" evidence="3">
    <location>
        <begin position="26"/>
        <end position="91"/>
    </location>
</feature>
<sequence>MRSLYSFTLMISVLVLAMLIMVADSSYGEGGKKRAPPAMAPSPSPSNDGGHFGGPNKTLPPPPNTATFTVCPQLVISATVATTVSVLVFIF</sequence>
<gene>
    <name evidence="4" type="ORF">BOLC3T16212H</name>
</gene>
<evidence type="ECO:0000256" key="1">
    <source>
        <dbReference type="SAM" id="MobiDB-lite"/>
    </source>
</evidence>
<accession>A0A3P6AEL5</accession>
<feature type="signal peptide" evidence="3">
    <location>
        <begin position="1"/>
        <end position="25"/>
    </location>
</feature>
<feature type="region of interest" description="Disordered" evidence="1">
    <location>
        <begin position="27"/>
        <end position="64"/>
    </location>
</feature>
<organism evidence="4">
    <name type="scientific">Brassica oleracea</name>
    <name type="common">Wild cabbage</name>
    <dbReference type="NCBI Taxonomy" id="3712"/>
    <lineage>
        <taxon>Eukaryota</taxon>
        <taxon>Viridiplantae</taxon>
        <taxon>Streptophyta</taxon>
        <taxon>Embryophyta</taxon>
        <taxon>Tracheophyta</taxon>
        <taxon>Spermatophyta</taxon>
        <taxon>Magnoliopsida</taxon>
        <taxon>eudicotyledons</taxon>
        <taxon>Gunneridae</taxon>
        <taxon>Pentapetalae</taxon>
        <taxon>rosids</taxon>
        <taxon>malvids</taxon>
        <taxon>Brassicales</taxon>
        <taxon>Brassicaceae</taxon>
        <taxon>Brassiceae</taxon>
        <taxon>Brassica</taxon>
    </lineage>
</organism>
<evidence type="ECO:0000313" key="4">
    <source>
        <dbReference type="EMBL" id="VDC92186.1"/>
    </source>
</evidence>
<reference evidence="4" key="1">
    <citation type="submission" date="2018-11" db="EMBL/GenBank/DDBJ databases">
        <authorList>
            <consortium name="Genoscope - CEA"/>
            <person name="William W."/>
        </authorList>
    </citation>
    <scope>NUCLEOTIDE SEQUENCE</scope>
</reference>
<dbReference type="AlphaFoldDB" id="A0A3P6AEL5"/>
<name>A0A3P6AEL5_BRAOL</name>
<keyword evidence="2" id="KW-0812">Transmembrane</keyword>
<feature type="transmembrane region" description="Helical" evidence="2">
    <location>
        <begin position="66"/>
        <end position="90"/>
    </location>
</feature>
<protein>
    <recommendedName>
        <fullName evidence="5">Transmembrane protein</fullName>
    </recommendedName>
</protein>
<proteinExistence type="predicted"/>